<proteinExistence type="predicted"/>
<evidence type="ECO:0000256" key="1">
    <source>
        <dbReference type="SAM" id="MobiDB-lite"/>
    </source>
</evidence>
<feature type="region of interest" description="Disordered" evidence="1">
    <location>
        <begin position="1"/>
        <end position="32"/>
    </location>
</feature>
<comment type="caution">
    <text evidence="2">The sequence shown here is derived from an EMBL/GenBank/DDBJ whole genome shotgun (WGS) entry which is preliminary data.</text>
</comment>
<keyword evidence="3" id="KW-1185">Reference proteome</keyword>
<evidence type="ECO:0000313" key="2">
    <source>
        <dbReference type="EMBL" id="KAJ8567047.1"/>
    </source>
</evidence>
<dbReference type="OrthoDB" id="1939383at2759"/>
<evidence type="ECO:0000313" key="3">
    <source>
        <dbReference type="Proteomes" id="UP001152561"/>
    </source>
</evidence>
<reference evidence="3" key="1">
    <citation type="journal article" date="2023" name="Proc. Natl. Acad. Sci. U.S.A.">
        <title>Genomic and structural basis for evolution of tropane alkaloid biosynthesis.</title>
        <authorList>
            <person name="Wanga Y.-J."/>
            <person name="Taina T."/>
            <person name="Yua J.-Y."/>
            <person name="Lia J."/>
            <person name="Xua B."/>
            <person name="Chenc J."/>
            <person name="D'Auriad J.C."/>
            <person name="Huanga J.-P."/>
            <person name="Huanga S.-X."/>
        </authorList>
    </citation>
    <scope>NUCLEOTIDE SEQUENCE [LARGE SCALE GENOMIC DNA]</scope>
    <source>
        <strain evidence="3">cv. KIB-2019</strain>
    </source>
</reference>
<feature type="compositionally biased region" description="Basic and acidic residues" evidence="1">
    <location>
        <begin position="101"/>
        <end position="113"/>
    </location>
</feature>
<dbReference type="AlphaFoldDB" id="A0A9Q1MX46"/>
<dbReference type="Proteomes" id="UP001152561">
    <property type="component" value="Unassembled WGS sequence"/>
</dbReference>
<feature type="region of interest" description="Disordered" evidence="1">
    <location>
        <begin position="85"/>
        <end position="113"/>
    </location>
</feature>
<organism evidence="2 3">
    <name type="scientific">Anisodus acutangulus</name>
    <dbReference type="NCBI Taxonomy" id="402998"/>
    <lineage>
        <taxon>Eukaryota</taxon>
        <taxon>Viridiplantae</taxon>
        <taxon>Streptophyta</taxon>
        <taxon>Embryophyta</taxon>
        <taxon>Tracheophyta</taxon>
        <taxon>Spermatophyta</taxon>
        <taxon>Magnoliopsida</taxon>
        <taxon>eudicotyledons</taxon>
        <taxon>Gunneridae</taxon>
        <taxon>Pentapetalae</taxon>
        <taxon>asterids</taxon>
        <taxon>lamiids</taxon>
        <taxon>Solanales</taxon>
        <taxon>Solanaceae</taxon>
        <taxon>Solanoideae</taxon>
        <taxon>Hyoscyameae</taxon>
        <taxon>Anisodus</taxon>
    </lineage>
</organism>
<protein>
    <submittedName>
        <fullName evidence="2">Uncharacterized protein</fullName>
    </submittedName>
</protein>
<accession>A0A9Q1MX46</accession>
<name>A0A9Q1MX46_9SOLA</name>
<dbReference type="EMBL" id="JAJAGQ010000003">
    <property type="protein sequence ID" value="KAJ8567047.1"/>
    <property type="molecule type" value="Genomic_DNA"/>
</dbReference>
<sequence>MTCSTRGEPDHNARGCQKVTKGNQTKVGKKTKKRIRSLIDEDDEGVARSPPPVGLTLEEELELTAPGPTQTNASWRSNWGAEMARKDCCNQKQASEDVQVEEAKKWQGADLKL</sequence>
<gene>
    <name evidence="2" type="ORF">K7X08_019255</name>
</gene>